<accession>A0A8D9F403</accession>
<dbReference type="AlphaFoldDB" id="A0A8D9F403"/>
<organism evidence="1">
    <name type="scientific">Cacopsylla melanoneura</name>
    <dbReference type="NCBI Taxonomy" id="428564"/>
    <lineage>
        <taxon>Eukaryota</taxon>
        <taxon>Metazoa</taxon>
        <taxon>Ecdysozoa</taxon>
        <taxon>Arthropoda</taxon>
        <taxon>Hexapoda</taxon>
        <taxon>Insecta</taxon>
        <taxon>Pterygota</taxon>
        <taxon>Neoptera</taxon>
        <taxon>Paraneoptera</taxon>
        <taxon>Hemiptera</taxon>
        <taxon>Sternorrhyncha</taxon>
        <taxon>Psylloidea</taxon>
        <taxon>Psyllidae</taxon>
        <taxon>Psyllinae</taxon>
        <taxon>Cacopsylla</taxon>
    </lineage>
</organism>
<sequence length="102" mass="12033">MKRKISVKLFSLGPRRRRNRWVNKLSFIISDMFSNKMCKNKTHKECIVTCMKFIIVFFVGPVKKRDYLQKVSWSFSPQHNNSSLKSVLQKTIVTVCPFDTQC</sequence>
<protein>
    <submittedName>
        <fullName evidence="1">Uncharacterized protein</fullName>
    </submittedName>
</protein>
<reference evidence="1" key="1">
    <citation type="submission" date="2021-05" db="EMBL/GenBank/DDBJ databases">
        <authorList>
            <person name="Alioto T."/>
            <person name="Alioto T."/>
            <person name="Gomez Garrido J."/>
        </authorList>
    </citation>
    <scope>NUCLEOTIDE SEQUENCE</scope>
</reference>
<name>A0A8D9F403_9HEMI</name>
<evidence type="ECO:0000313" key="1">
    <source>
        <dbReference type="EMBL" id="CAG6776818.1"/>
    </source>
</evidence>
<proteinExistence type="predicted"/>
<dbReference type="EMBL" id="HBUF01603402">
    <property type="protein sequence ID" value="CAG6776818.1"/>
    <property type="molecule type" value="Transcribed_RNA"/>
</dbReference>